<dbReference type="Pfam" id="PF01048">
    <property type="entry name" value="PNP_UDP_1"/>
    <property type="match status" value="1"/>
</dbReference>
<evidence type="ECO:0000313" key="3">
    <source>
        <dbReference type="Proteomes" id="UP000321436"/>
    </source>
</evidence>
<name>A0A512RPY6_9BACT</name>
<sequence length="255" mass="28083">MDKRVAILDNKYYQSASVFLPENLLREARRQKNIGQGDVPSICVLDPDGDLADYLIGQGLAEKSKCWACYHSSLYQFELNGTPLGIVPCIVGASYAVLVAEQLFVSGCRLLISVTSAGIINEPYNPKRFALITEAVRDEGTSYHYIPAGEISAISPGLYRKLASLDQDIWFDAKSWTTDAPYRETAEAINAMQSEDVTCVEMEAAALYALGIAKQRDIVCFAHLTNTMAQQEGDFEKGEHFGSIDTLALIKKIIL</sequence>
<dbReference type="Proteomes" id="UP000321436">
    <property type="component" value="Unassembled WGS sequence"/>
</dbReference>
<dbReference type="CDD" id="cd09007">
    <property type="entry name" value="NP-I_spr0068"/>
    <property type="match status" value="1"/>
</dbReference>
<comment type="caution">
    <text evidence="2">The sequence shown here is derived from an EMBL/GenBank/DDBJ whole genome shotgun (WGS) entry which is preliminary data.</text>
</comment>
<evidence type="ECO:0000313" key="2">
    <source>
        <dbReference type="EMBL" id="GEP97755.1"/>
    </source>
</evidence>
<dbReference type="SUPFAM" id="SSF53167">
    <property type="entry name" value="Purine and uridine phosphorylases"/>
    <property type="match status" value="1"/>
</dbReference>
<reference evidence="2 3" key="1">
    <citation type="submission" date="2019-07" db="EMBL/GenBank/DDBJ databases">
        <title>Whole genome shotgun sequence of Chitinophaga cymbidii NBRC 109752.</title>
        <authorList>
            <person name="Hosoyama A."/>
            <person name="Uohara A."/>
            <person name="Ohji S."/>
            <person name="Ichikawa N."/>
        </authorList>
    </citation>
    <scope>NUCLEOTIDE SEQUENCE [LARGE SCALE GENOMIC DNA]</scope>
    <source>
        <strain evidence="2 3">NBRC 109752</strain>
    </source>
</reference>
<feature type="domain" description="Nucleoside phosphorylase" evidence="1">
    <location>
        <begin position="71"/>
        <end position="234"/>
    </location>
</feature>
<proteinExistence type="predicted"/>
<dbReference type="GO" id="GO:0003824">
    <property type="term" value="F:catalytic activity"/>
    <property type="evidence" value="ECO:0007669"/>
    <property type="project" value="InterPro"/>
</dbReference>
<keyword evidence="3" id="KW-1185">Reference proteome</keyword>
<organism evidence="2 3">
    <name type="scientific">Chitinophaga cymbidii</name>
    <dbReference type="NCBI Taxonomy" id="1096750"/>
    <lineage>
        <taxon>Bacteria</taxon>
        <taxon>Pseudomonadati</taxon>
        <taxon>Bacteroidota</taxon>
        <taxon>Chitinophagia</taxon>
        <taxon>Chitinophagales</taxon>
        <taxon>Chitinophagaceae</taxon>
        <taxon>Chitinophaga</taxon>
    </lineage>
</organism>
<protein>
    <recommendedName>
        <fullName evidence="1">Nucleoside phosphorylase domain-containing protein</fullName>
    </recommendedName>
</protein>
<dbReference type="EMBL" id="BKAU01000005">
    <property type="protein sequence ID" value="GEP97755.1"/>
    <property type="molecule type" value="Genomic_DNA"/>
</dbReference>
<evidence type="ECO:0000259" key="1">
    <source>
        <dbReference type="Pfam" id="PF01048"/>
    </source>
</evidence>
<dbReference type="GO" id="GO:0009116">
    <property type="term" value="P:nucleoside metabolic process"/>
    <property type="evidence" value="ECO:0007669"/>
    <property type="project" value="InterPro"/>
</dbReference>
<gene>
    <name evidence="2" type="ORF">CCY01nite_40150</name>
</gene>
<dbReference type="Gene3D" id="3.40.50.1580">
    <property type="entry name" value="Nucleoside phosphorylase domain"/>
    <property type="match status" value="1"/>
</dbReference>
<dbReference type="InterPro" id="IPR000845">
    <property type="entry name" value="Nucleoside_phosphorylase_d"/>
</dbReference>
<dbReference type="InterPro" id="IPR035994">
    <property type="entry name" value="Nucleoside_phosphorylase_sf"/>
</dbReference>
<dbReference type="AlphaFoldDB" id="A0A512RPY6"/>
<dbReference type="OrthoDB" id="7945729at2"/>
<accession>A0A512RPY6</accession>
<dbReference type="RefSeq" id="WP_146865650.1">
    <property type="nucleotide sequence ID" value="NZ_BKAU01000005.1"/>
</dbReference>